<dbReference type="RefSeq" id="WP_190996443.1">
    <property type="nucleotide sequence ID" value="NZ_JACXSI010000001.1"/>
</dbReference>
<dbReference type="Proteomes" id="UP000602076">
    <property type="component" value="Unassembled WGS sequence"/>
</dbReference>
<name>A0A927CT16_9BACI</name>
<dbReference type="PROSITE" id="PS51354">
    <property type="entry name" value="GLUTAREDOXIN_2"/>
    <property type="match status" value="1"/>
</dbReference>
<protein>
    <submittedName>
        <fullName evidence="2">Glutaredoxin family protein</fullName>
    </submittedName>
</protein>
<organism evidence="2 3">
    <name type="scientific">Peribacillus faecalis</name>
    <dbReference type="NCBI Taxonomy" id="2772559"/>
    <lineage>
        <taxon>Bacteria</taxon>
        <taxon>Bacillati</taxon>
        <taxon>Bacillota</taxon>
        <taxon>Bacilli</taxon>
        <taxon>Bacillales</taxon>
        <taxon>Bacillaceae</taxon>
        <taxon>Peribacillus</taxon>
    </lineage>
</organism>
<sequence>MNKVIIYSQSNCPPCEFAKLYFKNHDIAFEEKNITRDKKAKNEMMVKYDAFSTPVIVINEQAIIGFDQERIEELLISEA</sequence>
<dbReference type="GO" id="GO:0045454">
    <property type="term" value="P:cell redox homeostasis"/>
    <property type="evidence" value="ECO:0007669"/>
    <property type="project" value="TreeGrafter"/>
</dbReference>
<dbReference type="EMBL" id="JACXSI010000001">
    <property type="protein sequence ID" value="MBD3106906.1"/>
    <property type="molecule type" value="Genomic_DNA"/>
</dbReference>
<dbReference type="GO" id="GO:0009055">
    <property type="term" value="F:electron transfer activity"/>
    <property type="evidence" value="ECO:0007669"/>
    <property type="project" value="TreeGrafter"/>
</dbReference>
<dbReference type="Pfam" id="PF00462">
    <property type="entry name" value="Glutaredoxin"/>
    <property type="match status" value="1"/>
</dbReference>
<dbReference type="PANTHER" id="PTHR34386">
    <property type="entry name" value="GLUTAREDOXIN"/>
    <property type="match status" value="1"/>
</dbReference>
<dbReference type="CDD" id="cd02976">
    <property type="entry name" value="NrdH"/>
    <property type="match status" value="1"/>
</dbReference>
<evidence type="ECO:0000313" key="3">
    <source>
        <dbReference type="Proteomes" id="UP000602076"/>
    </source>
</evidence>
<gene>
    <name evidence="2" type="ORF">IEO70_00750</name>
</gene>
<dbReference type="Gene3D" id="3.40.30.10">
    <property type="entry name" value="Glutaredoxin"/>
    <property type="match status" value="1"/>
</dbReference>
<reference evidence="2" key="1">
    <citation type="submission" date="2020-09" db="EMBL/GenBank/DDBJ databases">
        <title>Bacillus faecalis sp. nov., a moderately halophilic bacterium isolated from cow faeces.</title>
        <authorList>
            <person name="Jiang L."/>
            <person name="Lee J."/>
        </authorList>
    </citation>
    <scope>NUCLEOTIDE SEQUENCE</scope>
    <source>
        <strain evidence="2">AGMB 02131</strain>
    </source>
</reference>
<dbReference type="InterPro" id="IPR036249">
    <property type="entry name" value="Thioredoxin-like_sf"/>
</dbReference>
<proteinExistence type="predicted"/>
<feature type="domain" description="Glutaredoxin" evidence="1">
    <location>
        <begin position="4"/>
        <end position="63"/>
    </location>
</feature>
<dbReference type="InterPro" id="IPR051548">
    <property type="entry name" value="Grx-like_ET"/>
</dbReference>
<dbReference type="AlphaFoldDB" id="A0A927CT16"/>
<dbReference type="PANTHER" id="PTHR34386:SF1">
    <property type="entry name" value="GLUTAREDOXIN-LIKE PROTEIN NRDH"/>
    <property type="match status" value="1"/>
</dbReference>
<comment type="caution">
    <text evidence="2">The sequence shown here is derived from an EMBL/GenBank/DDBJ whole genome shotgun (WGS) entry which is preliminary data.</text>
</comment>
<evidence type="ECO:0000313" key="2">
    <source>
        <dbReference type="EMBL" id="MBD3106906.1"/>
    </source>
</evidence>
<dbReference type="SUPFAM" id="SSF52833">
    <property type="entry name" value="Thioredoxin-like"/>
    <property type="match status" value="1"/>
</dbReference>
<evidence type="ECO:0000259" key="1">
    <source>
        <dbReference type="Pfam" id="PF00462"/>
    </source>
</evidence>
<dbReference type="InterPro" id="IPR002109">
    <property type="entry name" value="Glutaredoxin"/>
</dbReference>
<keyword evidence="3" id="KW-1185">Reference proteome</keyword>
<accession>A0A927CT16</accession>